<dbReference type="InterPro" id="IPR005330">
    <property type="entry name" value="MHYT_dom"/>
</dbReference>
<dbReference type="SUPFAM" id="SSF141868">
    <property type="entry name" value="EAL domain-like"/>
    <property type="match status" value="1"/>
</dbReference>
<reference evidence="5 6" key="1">
    <citation type="journal article" date="2011" name="Front. Microbiol.">
        <title>Genomic signatures of strain selection and enhancement in Bacillus atrophaeus var. globigii, a historical biowarfare simulant.</title>
        <authorList>
            <person name="Gibbons H.S."/>
            <person name="Broomall S.M."/>
            <person name="McNew L.A."/>
            <person name="Daligault H."/>
            <person name="Chapman C."/>
            <person name="Bruce D."/>
            <person name="Karavis M."/>
            <person name="Krepps M."/>
            <person name="McGregor P.A."/>
            <person name="Hong C."/>
            <person name="Park K.H."/>
            <person name="Akmal A."/>
            <person name="Feldman A."/>
            <person name="Lin J.S."/>
            <person name="Chang W.E."/>
            <person name="Higgs B.W."/>
            <person name="Demirev P."/>
            <person name="Lindquist J."/>
            <person name="Liem A."/>
            <person name="Fochler E."/>
            <person name="Read T.D."/>
            <person name="Tapia R."/>
            <person name="Johnson S."/>
            <person name="Bishop-Lilly K.A."/>
            <person name="Detter C."/>
            <person name="Han C."/>
            <person name="Sozhamannan S."/>
            <person name="Rosenzweig C.N."/>
            <person name="Skowronski E.W."/>
        </authorList>
    </citation>
    <scope>NUCLEOTIDE SEQUENCE [LARGE SCALE GENOMIC DNA]</scope>
    <source>
        <strain evidence="5 6">AK5</strain>
    </source>
</reference>
<comment type="caution">
    <text evidence="5">The sequence shown here is derived from an EMBL/GenBank/DDBJ whole genome shotgun (WGS) entry which is preliminary data.</text>
</comment>
<feature type="transmembrane region" description="Helical" evidence="1">
    <location>
        <begin position="233"/>
        <end position="255"/>
    </location>
</feature>
<dbReference type="AlphaFoldDB" id="A0A432VUH5"/>
<evidence type="ECO:0000259" key="2">
    <source>
        <dbReference type="PROSITE" id="PS50883"/>
    </source>
</evidence>
<evidence type="ECO:0000259" key="4">
    <source>
        <dbReference type="PROSITE" id="PS50924"/>
    </source>
</evidence>
<keyword evidence="1" id="KW-0472">Membrane</keyword>
<dbReference type="GO" id="GO:0016020">
    <property type="term" value="C:membrane"/>
    <property type="evidence" value="ECO:0007669"/>
    <property type="project" value="UniProtKB-UniRule"/>
</dbReference>
<keyword evidence="1" id="KW-1133">Transmembrane helix</keyword>
<evidence type="ECO:0000256" key="1">
    <source>
        <dbReference type="PROSITE-ProRule" id="PRU00244"/>
    </source>
</evidence>
<gene>
    <name evidence="5" type="ORF">CWE06_06005</name>
</gene>
<sequence>MPFLQFITEQHDLASAYAGSHAAGLVALSVAIAILASYVSLLHTKLMQGATTSQRRSLWHLNGAVAMGAGVWAMHFLGMVSFKIDTTVLYSPLITAISVIPAIFAAWITLWVLHHGQDRWRAILFGGVMMGAGIGVMHYTGMAAIRTQAEMLYLPSMFAISIVVAVVLAVIALAARKLLRPVIVRSVPRIIVSAVIMGFAISSMHYTAMHATVFLPAAADASLMPLSGADSNLIVMSALSVAIFIVILSAVVVVLMNRQQRLSIQATSRGERVRELTERLQSVADRIPGMVYQLHRDNSGFISFRYLSDAVQDLFAVNVNEAINDARTVLSKVPLHERELIFKSLQESAEKLSPWNYEFPVEVSLHKTRWLSATSVPQKESDGGVSWSGFISDVTEKRKTEQTIKELAYSDTLTGLPNRRSLHDELTARIELLAKHQAAVAVLIVNLDNFKRVNDVHGQKQGDAVLQEATRRLQSVLSERSFLARVTADEFVVVTEFTTAEQARAECEVKAAKMLEVLREPFDLPSLRHQCTASIGVVITDNSWLGAEELLRRADLAAGNVKTAGGDNFSYYHPSIEKEISARFPLENDLRAAVGTDQLVLYYQLQANEQGQFIGAEALVRWMHPTRGLVSPAEFIPLAEESGLIVPIGTQVLRQACLQLAAWQQQESTRHLSMSVNVSAKQFYQLNFVEQVLAIVSDTKVPPHLLKLELTESLVLEDMELVLTSMHRLKQQGICFSMDDFGTGYSALSYLSQLPFDEVKIDQAFIRRASMAEHQRDWTIVNAIIHIAQDLGMDVIAEGVETKEQQERLAASGCLRYQGFYFSRPAPVNELPL</sequence>
<dbReference type="PROSITE" id="PS50887">
    <property type="entry name" value="GGDEF"/>
    <property type="match status" value="1"/>
</dbReference>
<dbReference type="Pfam" id="PF00563">
    <property type="entry name" value="EAL"/>
    <property type="match status" value="1"/>
</dbReference>
<feature type="transmembrane region" description="Helical" evidence="1">
    <location>
        <begin position="152"/>
        <end position="175"/>
    </location>
</feature>
<accession>A0A432VUH5</accession>
<dbReference type="PROSITE" id="PS50924">
    <property type="entry name" value="MHYT"/>
    <property type="match status" value="1"/>
</dbReference>
<dbReference type="SMART" id="SM00052">
    <property type="entry name" value="EAL"/>
    <property type="match status" value="1"/>
</dbReference>
<dbReference type="Pfam" id="PF00990">
    <property type="entry name" value="GGDEF"/>
    <property type="match status" value="1"/>
</dbReference>
<keyword evidence="6" id="KW-1185">Reference proteome</keyword>
<evidence type="ECO:0000313" key="5">
    <source>
        <dbReference type="EMBL" id="RUO20177.1"/>
    </source>
</evidence>
<proteinExistence type="predicted"/>
<feature type="transmembrane region" description="Helical" evidence="1">
    <location>
        <begin position="120"/>
        <end position="140"/>
    </location>
</feature>
<feature type="domain" description="MHYT" evidence="4">
    <location>
        <begin position="21"/>
        <end position="215"/>
    </location>
</feature>
<protein>
    <submittedName>
        <fullName evidence="5">Bifunctional diguanylate cyclase/phosphodiesterase</fullName>
    </submittedName>
</protein>
<dbReference type="InterPro" id="IPR043128">
    <property type="entry name" value="Rev_trsase/Diguanyl_cyclase"/>
</dbReference>
<dbReference type="RefSeq" id="WP_126792171.1">
    <property type="nucleotide sequence ID" value="NZ_PIPI01000003.1"/>
</dbReference>
<evidence type="ECO:0000313" key="6">
    <source>
        <dbReference type="Proteomes" id="UP000288212"/>
    </source>
</evidence>
<feature type="domain" description="GGDEF" evidence="3">
    <location>
        <begin position="438"/>
        <end position="574"/>
    </location>
</feature>
<dbReference type="PROSITE" id="PS50883">
    <property type="entry name" value="EAL"/>
    <property type="match status" value="1"/>
</dbReference>
<organism evidence="5 6">
    <name type="scientific">Aliidiomarina haloalkalitolerans</name>
    <dbReference type="NCBI Taxonomy" id="859059"/>
    <lineage>
        <taxon>Bacteria</taxon>
        <taxon>Pseudomonadati</taxon>
        <taxon>Pseudomonadota</taxon>
        <taxon>Gammaproteobacteria</taxon>
        <taxon>Alteromonadales</taxon>
        <taxon>Idiomarinaceae</taxon>
        <taxon>Aliidiomarina</taxon>
    </lineage>
</organism>
<dbReference type="InterPro" id="IPR052155">
    <property type="entry name" value="Biofilm_reg_signaling"/>
</dbReference>
<dbReference type="SMART" id="SM00267">
    <property type="entry name" value="GGDEF"/>
    <property type="match status" value="1"/>
</dbReference>
<dbReference type="Gene3D" id="3.30.450.20">
    <property type="entry name" value="PAS domain"/>
    <property type="match status" value="1"/>
</dbReference>
<dbReference type="InterPro" id="IPR035965">
    <property type="entry name" value="PAS-like_dom_sf"/>
</dbReference>
<feature type="transmembrane region" description="Helical" evidence="1">
    <location>
        <begin position="88"/>
        <end position="113"/>
    </location>
</feature>
<dbReference type="SUPFAM" id="SSF55785">
    <property type="entry name" value="PYP-like sensor domain (PAS domain)"/>
    <property type="match status" value="1"/>
</dbReference>
<feature type="transmembrane region" description="Helical" evidence="1">
    <location>
        <begin position="61"/>
        <end position="82"/>
    </location>
</feature>
<feature type="transmembrane region" description="Helical" evidence="1">
    <location>
        <begin position="20"/>
        <end position="41"/>
    </location>
</feature>
<dbReference type="CDD" id="cd01949">
    <property type="entry name" value="GGDEF"/>
    <property type="match status" value="1"/>
</dbReference>
<dbReference type="InterPro" id="IPR035919">
    <property type="entry name" value="EAL_sf"/>
</dbReference>
<evidence type="ECO:0000259" key="3">
    <source>
        <dbReference type="PROSITE" id="PS50887"/>
    </source>
</evidence>
<name>A0A432VUH5_9GAMM</name>
<dbReference type="Gene3D" id="3.20.20.450">
    <property type="entry name" value="EAL domain"/>
    <property type="match status" value="1"/>
</dbReference>
<feature type="transmembrane region" description="Helical" evidence="1">
    <location>
        <begin position="187"/>
        <end position="206"/>
    </location>
</feature>
<keyword evidence="1" id="KW-0812">Transmembrane</keyword>
<dbReference type="InterPro" id="IPR000160">
    <property type="entry name" value="GGDEF_dom"/>
</dbReference>
<dbReference type="Pfam" id="PF03707">
    <property type="entry name" value="MHYT"/>
    <property type="match status" value="2"/>
</dbReference>
<dbReference type="Gene3D" id="3.30.70.270">
    <property type="match status" value="1"/>
</dbReference>
<dbReference type="InterPro" id="IPR029787">
    <property type="entry name" value="Nucleotide_cyclase"/>
</dbReference>
<dbReference type="CDD" id="cd01948">
    <property type="entry name" value="EAL"/>
    <property type="match status" value="1"/>
</dbReference>
<dbReference type="PANTHER" id="PTHR44757:SF2">
    <property type="entry name" value="BIOFILM ARCHITECTURE MAINTENANCE PROTEIN MBAA"/>
    <property type="match status" value="1"/>
</dbReference>
<dbReference type="InterPro" id="IPR001633">
    <property type="entry name" value="EAL_dom"/>
</dbReference>
<feature type="domain" description="EAL" evidence="2">
    <location>
        <begin position="583"/>
        <end position="833"/>
    </location>
</feature>
<dbReference type="PANTHER" id="PTHR44757">
    <property type="entry name" value="DIGUANYLATE CYCLASE DGCP"/>
    <property type="match status" value="1"/>
</dbReference>
<dbReference type="EMBL" id="PIPI01000003">
    <property type="protein sequence ID" value="RUO20177.1"/>
    <property type="molecule type" value="Genomic_DNA"/>
</dbReference>
<dbReference type="OrthoDB" id="9812358at2"/>
<dbReference type="Proteomes" id="UP000288212">
    <property type="component" value="Unassembled WGS sequence"/>
</dbReference>
<dbReference type="SUPFAM" id="SSF55073">
    <property type="entry name" value="Nucleotide cyclase"/>
    <property type="match status" value="1"/>
</dbReference>
<dbReference type="NCBIfam" id="TIGR00254">
    <property type="entry name" value="GGDEF"/>
    <property type="match status" value="1"/>
</dbReference>